<dbReference type="InterPro" id="IPR034829">
    <property type="entry name" value="DnaD-like_sf"/>
</dbReference>
<proteinExistence type="inferred from homology"/>
<comment type="caution">
    <text evidence="3">The sequence shown here is derived from an EMBL/GenBank/DDBJ whole genome shotgun (WGS) entry which is preliminary data.</text>
</comment>
<dbReference type="PANTHER" id="PTHR37293:SF5">
    <property type="entry name" value="DNA REPLICATION PROTEIN"/>
    <property type="match status" value="1"/>
</dbReference>
<protein>
    <submittedName>
        <fullName evidence="3">DnaD domain protein</fullName>
    </submittedName>
</protein>
<sequence length="259" mass="29090">MNYIREINAFYDLVQLKQLSTGQIALWHALMQINNKCAWIEWFNVPNLTLELTSGLSRKGIYNARNILKQHGIIDFKTNGKKATSYKLISLQHITHDSTQDSTQGKNLLQDITQGTTQGTTHSTTQDTTQDSATLNKLNETKLKETITSSVSQEDVSLIVNQFQQNGFGTINFTVKESLLELLEVYPVEWIVGAMKVAVESNKRSLRYVRGILENWNRSGGMKLGGREDGTGNYEYKPDATKAYGFTEEDAERAGVTSL</sequence>
<dbReference type="PANTHER" id="PTHR37293">
    <property type="entry name" value="PHAGE REPLICATION PROTEIN-RELATED"/>
    <property type="match status" value="1"/>
</dbReference>
<keyword evidence="4" id="KW-1185">Reference proteome</keyword>
<evidence type="ECO:0000256" key="1">
    <source>
        <dbReference type="ARBA" id="ARBA00093462"/>
    </source>
</evidence>
<accession>A0A926IMI0</accession>
<reference evidence="3 4" key="1">
    <citation type="submission" date="2020-08" db="EMBL/GenBank/DDBJ databases">
        <title>Genome public.</title>
        <authorList>
            <person name="Liu C."/>
            <person name="Sun Q."/>
        </authorList>
    </citation>
    <scope>NUCLEOTIDE SEQUENCE [LARGE SCALE GENOMIC DNA]</scope>
    <source>
        <strain evidence="3 4">NSJ-26</strain>
    </source>
</reference>
<dbReference type="InterPro" id="IPR053162">
    <property type="entry name" value="DnaD"/>
</dbReference>
<evidence type="ECO:0000313" key="4">
    <source>
        <dbReference type="Proteomes" id="UP000601522"/>
    </source>
</evidence>
<evidence type="ECO:0000259" key="2">
    <source>
        <dbReference type="Pfam" id="PF07261"/>
    </source>
</evidence>
<dbReference type="Pfam" id="PF07261">
    <property type="entry name" value="DnaB_2"/>
    <property type="match status" value="1"/>
</dbReference>
<dbReference type="NCBIfam" id="TIGR01446">
    <property type="entry name" value="DnaD_dom"/>
    <property type="match status" value="1"/>
</dbReference>
<dbReference type="EMBL" id="JACRTK010000002">
    <property type="protein sequence ID" value="MBC8590641.1"/>
    <property type="molecule type" value="Genomic_DNA"/>
</dbReference>
<dbReference type="SUPFAM" id="SSF158499">
    <property type="entry name" value="DnaD domain-like"/>
    <property type="match status" value="1"/>
</dbReference>
<feature type="domain" description="DnaB/C C-terminal" evidence="2">
    <location>
        <begin position="161"/>
        <end position="220"/>
    </location>
</feature>
<dbReference type="RefSeq" id="WP_249323478.1">
    <property type="nucleotide sequence ID" value="NZ_JACRTK010000002.1"/>
</dbReference>
<dbReference type="Proteomes" id="UP000601522">
    <property type="component" value="Unassembled WGS sequence"/>
</dbReference>
<comment type="similarity">
    <text evidence="1">Belongs to the DnaB/DnaD family.</text>
</comment>
<gene>
    <name evidence="3" type="ORF">H8689_05785</name>
</gene>
<organism evidence="3 4">
    <name type="scientific">Wansuia hejianensis</name>
    <dbReference type="NCBI Taxonomy" id="2763667"/>
    <lineage>
        <taxon>Bacteria</taxon>
        <taxon>Bacillati</taxon>
        <taxon>Bacillota</taxon>
        <taxon>Clostridia</taxon>
        <taxon>Lachnospirales</taxon>
        <taxon>Lachnospiraceae</taxon>
        <taxon>Wansuia</taxon>
    </lineage>
</organism>
<evidence type="ECO:0000313" key="3">
    <source>
        <dbReference type="EMBL" id="MBC8590641.1"/>
    </source>
</evidence>
<name>A0A926IMI0_9FIRM</name>
<dbReference type="InterPro" id="IPR006343">
    <property type="entry name" value="DnaB/C_C"/>
</dbReference>
<dbReference type="Gene3D" id="1.10.10.630">
    <property type="entry name" value="DnaD domain-like"/>
    <property type="match status" value="1"/>
</dbReference>
<dbReference type="AlphaFoldDB" id="A0A926IMI0"/>